<evidence type="ECO:0000256" key="14">
    <source>
        <dbReference type="ARBA" id="ARBA00022989"/>
    </source>
</evidence>
<evidence type="ECO:0000313" key="20">
    <source>
        <dbReference type="Proteomes" id="UP000001514"/>
    </source>
</evidence>
<dbReference type="EC" id="2.3.2.31" evidence="6"/>
<evidence type="ECO:0000256" key="11">
    <source>
        <dbReference type="ARBA" id="ARBA00022771"/>
    </source>
</evidence>
<proteinExistence type="inferred from homology"/>
<organism evidence="20">
    <name type="scientific">Selaginella moellendorffii</name>
    <name type="common">Spikemoss</name>
    <dbReference type="NCBI Taxonomy" id="88036"/>
    <lineage>
        <taxon>Eukaryota</taxon>
        <taxon>Viridiplantae</taxon>
        <taxon>Streptophyta</taxon>
        <taxon>Embryophyta</taxon>
        <taxon>Tracheophyta</taxon>
        <taxon>Lycopodiopsida</taxon>
        <taxon>Selaginellales</taxon>
        <taxon>Selaginellaceae</taxon>
        <taxon>Selaginella</taxon>
    </lineage>
</organism>
<dbReference type="InterPro" id="IPR001841">
    <property type="entry name" value="Znf_RING"/>
</dbReference>
<dbReference type="GO" id="GO:0008270">
    <property type="term" value="F:zinc ion binding"/>
    <property type="evidence" value="ECO:0007669"/>
    <property type="project" value="UniProtKB-KW"/>
</dbReference>
<dbReference type="GO" id="GO:0006511">
    <property type="term" value="P:ubiquitin-dependent protein catabolic process"/>
    <property type="evidence" value="ECO:0000318"/>
    <property type="project" value="GO_Central"/>
</dbReference>
<evidence type="ECO:0000256" key="2">
    <source>
        <dbReference type="ARBA" id="ARBA00003976"/>
    </source>
</evidence>
<dbReference type="GO" id="GO:0061630">
    <property type="term" value="F:ubiquitin protein ligase activity"/>
    <property type="evidence" value="ECO:0000318"/>
    <property type="project" value="GO_Central"/>
</dbReference>
<evidence type="ECO:0000256" key="7">
    <source>
        <dbReference type="ARBA" id="ARBA00022679"/>
    </source>
</evidence>
<dbReference type="SUPFAM" id="SSF57850">
    <property type="entry name" value="RING/U-box"/>
    <property type="match status" value="1"/>
</dbReference>
<dbReference type="SMART" id="SM00184">
    <property type="entry name" value="RING"/>
    <property type="match status" value="1"/>
</dbReference>
<dbReference type="PANTHER" id="PTHR11685">
    <property type="entry name" value="RBR FAMILY RING FINGER AND IBR DOMAIN-CONTAINING"/>
    <property type="match status" value="1"/>
</dbReference>
<keyword evidence="9" id="KW-0479">Metal-binding</keyword>
<comment type="function">
    <text evidence="2">Might act as an E3 ubiquitin-protein ligase, or as part of E3 complex, which accepts ubiquitin from specific E2 ubiquitin-conjugating enzymes and then transfers it to substrates.</text>
</comment>
<evidence type="ECO:0000256" key="12">
    <source>
        <dbReference type="ARBA" id="ARBA00022786"/>
    </source>
</evidence>
<keyword evidence="20" id="KW-1185">Reference proteome</keyword>
<sequence length="704" mass="78304">MPMPRSSGDSTPRIFRVFFQRLLGFVIVGAALGGSIMDSSGNELLQLKRYVATPTGKNVAQYYALIDVLKSAQSIGAFLHGLSGGSSFLSPTFLILDQGILEGLYEGYEGRVIGLIDSFESFDIRTTRTGKPMFHCVICLEDVQDADMYTLTECSRKFCSSCVKQHVEATVTTGRTFPVACPQVECTKKFTESECKKLLSEAALKVFMKKIEEERIPERMEHANASPAKRKRGEGDSKQALLYWLYGSSCAACKAARYSANVEALASVKKAHLDGHHGWALGASGDTVGDTAASPADMGCATSATSPTRVPAGDPSTPPLRAPVPLLSLTEEACKLLRASPCSADRDVFIFQQPLIRVITHKMPANDKFDFEQQIKPWMKRAVTRMIQPVRLSKDAYQAEPCGDEYGELQDRTHMSAVFTGIRSIMPTSEQIAARESSTKYMEEVRKADGSFEYVEKGVTPPPQDSNAAHESSSEKQNLRWVMDILMFALVGGAWCVDGVATWVPRVIAECKWSLKPEDVYQVALGGARLFVDRLQKRLPIDRLYLKVWSAKKYRYSILDVFGYVRLKNGRVTPESFSIFEKQVSELRRRCGDSFQEEAFKDASTSVQDMERLFQEREMEFQARFCGIRLPTEIVAPVGVLYISQDSRPFPTGSEVVEEKDAYVFYQGMLRALGSNAILGWEEEQLETSNSEMRIKKEESSGSG</sequence>
<dbReference type="HOGENOM" id="CLU_392022_0_0_1"/>
<feature type="region of interest" description="Disordered" evidence="17">
    <location>
        <begin position="300"/>
        <end position="319"/>
    </location>
</feature>
<dbReference type="GO" id="GO:0016567">
    <property type="term" value="P:protein ubiquitination"/>
    <property type="evidence" value="ECO:0007669"/>
    <property type="project" value="InterPro"/>
</dbReference>
<keyword evidence="14" id="KW-1133">Transmembrane helix</keyword>
<dbReference type="GO" id="GO:0005737">
    <property type="term" value="C:cytoplasm"/>
    <property type="evidence" value="ECO:0000318"/>
    <property type="project" value="GO_Central"/>
</dbReference>
<dbReference type="STRING" id="88036.D8SU00"/>
<dbReference type="Gene3D" id="3.30.40.10">
    <property type="entry name" value="Zinc/RING finger domain, C3HC4 (zinc finger)"/>
    <property type="match status" value="1"/>
</dbReference>
<evidence type="ECO:0000256" key="13">
    <source>
        <dbReference type="ARBA" id="ARBA00022833"/>
    </source>
</evidence>
<evidence type="ECO:0000256" key="15">
    <source>
        <dbReference type="ARBA" id="ARBA00023136"/>
    </source>
</evidence>
<name>D8SU00_SELML</name>
<comment type="similarity">
    <text evidence="5">Belongs to the RBR family. Ariadne subfamily.</text>
</comment>
<dbReference type="AlphaFoldDB" id="D8SU00"/>
<evidence type="ECO:0000256" key="17">
    <source>
        <dbReference type="SAM" id="MobiDB-lite"/>
    </source>
</evidence>
<evidence type="ECO:0000313" key="19">
    <source>
        <dbReference type="EMBL" id="EFJ12112.1"/>
    </source>
</evidence>
<evidence type="ECO:0000256" key="8">
    <source>
        <dbReference type="ARBA" id="ARBA00022692"/>
    </source>
</evidence>
<evidence type="ECO:0000256" key="9">
    <source>
        <dbReference type="ARBA" id="ARBA00022723"/>
    </source>
</evidence>
<dbReference type="InParanoid" id="D8SU00"/>
<dbReference type="PROSITE" id="PS50089">
    <property type="entry name" value="ZF_RING_2"/>
    <property type="match status" value="1"/>
</dbReference>
<keyword evidence="7" id="KW-0808">Transferase</keyword>
<dbReference type="InterPro" id="IPR013083">
    <property type="entry name" value="Znf_RING/FYVE/PHD"/>
</dbReference>
<dbReference type="FunFam" id="3.30.40.10:FF:000051">
    <property type="entry name" value="RBR-type E3 ubiquitin transferase"/>
    <property type="match status" value="1"/>
</dbReference>
<keyword evidence="15" id="KW-0472">Membrane</keyword>
<gene>
    <name evidence="19" type="ORF">SELMODRAFT_425700</name>
</gene>
<evidence type="ECO:0000256" key="1">
    <source>
        <dbReference type="ARBA" id="ARBA00001798"/>
    </source>
</evidence>
<evidence type="ECO:0000256" key="10">
    <source>
        <dbReference type="ARBA" id="ARBA00022737"/>
    </source>
</evidence>
<evidence type="ECO:0000256" key="5">
    <source>
        <dbReference type="ARBA" id="ARBA00005884"/>
    </source>
</evidence>
<evidence type="ECO:0000256" key="3">
    <source>
        <dbReference type="ARBA" id="ARBA00004167"/>
    </source>
</evidence>
<dbReference type="GO" id="GO:0031624">
    <property type="term" value="F:ubiquitin conjugating enzyme binding"/>
    <property type="evidence" value="ECO:0000318"/>
    <property type="project" value="GO_Central"/>
</dbReference>
<dbReference type="InterPro" id="IPR031127">
    <property type="entry name" value="E3_UB_ligase_RBR"/>
</dbReference>
<keyword evidence="12" id="KW-0833">Ubl conjugation pathway</keyword>
<evidence type="ECO:0000256" key="4">
    <source>
        <dbReference type="ARBA" id="ARBA00004906"/>
    </source>
</evidence>
<keyword evidence="13" id="KW-0862">Zinc</keyword>
<dbReference type="GO" id="GO:0000151">
    <property type="term" value="C:ubiquitin ligase complex"/>
    <property type="evidence" value="ECO:0000318"/>
    <property type="project" value="GO_Central"/>
</dbReference>
<dbReference type="EMBL" id="GL377641">
    <property type="protein sequence ID" value="EFJ12112.1"/>
    <property type="molecule type" value="Genomic_DNA"/>
</dbReference>
<evidence type="ECO:0000256" key="6">
    <source>
        <dbReference type="ARBA" id="ARBA00012251"/>
    </source>
</evidence>
<evidence type="ECO:0000259" key="18">
    <source>
        <dbReference type="PROSITE" id="PS50089"/>
    </source>
</evidence>
<reference evidence="19 20" key="1">
    <citation type="journal article" date="2011" name="Science">
        <title>The Selaginella genome identifies genetic changes associated with the evolution of vascular plants.</title>
        <authorList>
            <person name="Banks J.A."/>
            <person name="Nishiyama T."/>
            <person name="Hasebe M."/>
            <person name="Bowman J.L."/>
            <person name="Gribskov M."/>
            <person name="dePamphilis C."/>
            <person name="Albert V.A."/>
            <person name="Aono N."/>
            <person name="Aoyama T."/>
            <person name="Ambrose B.A."/>
            <person name="Ashton N.W."/>
            <person name="Axtell M.J."/>
            <person name="Barker E."/>
            <person name="Barker M.S."/>
            <person name="Bennetzen J.L."/>
            <person name="Bonawitz N.D."/>
            <person name="Chapple C."/>
            <person name="Cheng C."/>
            <person name="Correa L.G."/>
            <person name="Dacre M."/>
            <person name="DeBarry J."/>
            <person name="Dreyer I."/>
            <person name="Elias M."/>
            <person name="Engstrom E.M."/>
            <person name="Estelle M."/>
            <person name="Feng L."/>
            <person name="Finet C."/>
            <person name="Floyd S.K."/>
            <person name="Frommer W.B."/>
            <person name="Fujita T."/>
            <person name="Gramzow L."/>
            <person name="Gutensohn M."/>
            <person name="Harholt J."/>
            <person name="Hattori M."/>
            <person name="Heyl A."/>
            <person name="Hirai T."/>
            <person name="Hiwatashi Y."/>
            <person name="Ishikawa M."/>
            <person name="Iwata M."/>
            <person name="Karol K.G."/>
            <person name="Koehler B."/>
            <person name="Kolukisaoglu U."/>
            <person name="Kubo M."/>
            <person name="Kurata T."/>
            <person name="Lalonde S."/>
            <person name="Li K."/>
            <person name="Li Y."/>
            <person name="Litt A."/>
            <person name="Lyons E."/>
            <person name="Manning G."/>
            <person name="Maruyama T."/>
            <person name="Michael T.P."/>
            <person name="Mikami K."/>
            <person name="Miyazaki S."/>
            <person name="Morinaga S."/>
            <person name="Murata T."/>
            <person name="Mueller-Roeber B."/>
            <person name="Nelson D.R."/>
            <person name="Obara M."/>
            <person name="Oguri Y."/>
            <person name="Olmstead R.G."/>
            <person name="Onodera N."/>
            <person name="Petersen B.L."/>
            <person name="Pils B."/>
            <person name="Prigge M."/>
            <person name="Rensing S.A."/>
            <person name="Riano-Pachon D.M."/>
            <person name="Roberts A.W."/>
            <person name="Sato Y."/>
            <person name="Scheller H.V."/>
            <person name="Schulz B."/>
            <person name="Schulz C."/>
            <person name="Shakirov E.V."/>
            <person name="Shibagaki N."/>
            <person name="Shinohara N."/>
            <person name="Shippen D.E."/>
            <person name="Soerensen I."/>
            <person name="Sotooka R."/>
            <person name="Sugimoto N."/>
            <person name="Sugita M."/>
            <person name="Sumikawa N."/>
            <person name="Tanurdzic M."/>
            <person name="Theissen G."/>
            <person name="Ulvskov P."/>
            <person name="Wakazuki S."/>
            <person name="Weng J.K."/>
            <person name="Willats W.W."/>
            <person name="Wipf D."/>
            <person name="Wolf P.G."/>
            <person name="Yang L."/>
            <person name="Zimmer A.D."/>
            <person name="Zhu Q."/>
            <person name="Mitros T."/>
            <person name="Hellsten U."/>
            <person name="Loque D."/>
            <person name="Otillar R."/>
            <person name="Salamov A."/>
            <person name="Schmutz J."/>
            <person name="Shapiro H."/>
            <person name="Lindquist E."/>
            <person name="Lucas S."/>
            <person name="Rokhsar D."/>
            <person name="Grigoriev I.V."/>
        </authorList>
    </citation>
    <scope>NUCLEOTIDE SEQUENCE [LARGE SCALE GENOMIC DNA]</scope>
</reference>
<feature type="domain" description="RING-type" evidence="18">
    <location>
        <begin position="136"/>
        <end position="182"/>
    </location>
</feature>
<comment type="catalytic activity">
    <reaction evidence="1">
        <text>[E2 ubiquitin-conjugating enzyme]-S-ubiquitinyl-L-cysteine + [acceptor protein]-L-lysine = [E2 ubiquitin-conjugating enzyme]-L-cysteine + [acceptor protein]-N(6)-ubiquitinyl-L-lysine.</text>
        <dbReference type="EC" id="2.3.2.31"/>
    </reaction>
</comment>
<keyword evidence="11 16" id="KW-0863">Zinc-finger</keyword>
<comment type="pathway">
    <text evidence="4">Protein modification; protein ubiquitination.</text>
</comment>
<keyword evidence="10" id="KW-0677">Repeat</keyword>
<dbReference type="KEGG" id="smo:SELMODRAFT_425700"/>
<dbReference type="eggNOG" id="KOG1812">
    <property type="taxonomic scope" value="Eukaryota"/>
</dbReference>
<keyword evidence="8" id="KW-0812">Transmembrane</keyword>
<comment type="subcellular location">
    <subcellularLocation>
        <location evidence="3">Membrane</location>
        <topology evidence="3">Single-pass membrane protein</topology>
    </subcellularLocation>
</comment>
<evidence type="ECO:0000256" key="16">
    <source>
        <dbReference type="PROSITE-ProRule" id="PRU00175"/>
    </source>
</evidence>
<dbReference type="Gramene" id="EFJ12112">
    <property type="protein sequence ID" value="EFJ12112"/>
    <property type="gene ID" value="SELMODRAFT_425700"/>
</dbReference>
<dbReference type="GO" id="GO:0031090">
    <property type="term" value="C:organelle membrane"/>
    <property type="evidence" value="ECO:0007669"/>
    <property type="project" value="UniProtKB-ARBA"/>
</dbReference>
<dbReference type="Proteomes" id="UP000001514">
    <property type="component" value="Unassembled WGS sequence"/>
</dbReference>
<accession>D8SU00</accession>
<protein>
    <recommendedName>
        <fullName evidence="6">RBR-type E3 ubiquitin transferase</fullName>
        <ecNumber evidence="6">2.3.2.31</ecNumber>
    </recommendedName>
</protein>